<proteinExistence type="predicted"/>
<feature type="transmembrane region" description="Helical" evidence="1">
    <location>
        <begin position="308"/>
        <end position="327"/>
    </location>
</feature>
<sequence>MKNDTAEKKSGFDKVLVWLALSSIFVSGLYVETSYGILFFSYFLMIVTYVFAIVRIKSFGFRRVYVLLFLSLCAISVLGYVVSGFSYDLDINRLISIFVKIAMLLFFVLFFTAVYDLCGRSAKRLFQRYLDVAFIFSSIGVLQELLFLASGVDFLLPVADGAKNYGTYLGVAGLSVEPAFFACALLPAGSYYVSNFTRTFKFELRAVVVIGAVLLSTSSLGYLGLFISALITIVFGIKLRHAWVLFLIIPLLSFGGYKASQLEFFQMRLNDTLAVIRGAELTMSTGMNISTYSLAVNMSMSLRSIQDNYGFGTGFGTYSAVFDHYINDYEMPNYRDDLPGRGSGTSLFARLTAELGVAGWLLFLISLIWCWREIRGGDTPAISIAYTATLMIILLRMGEYYVNGVVLVFMMIYWLHLEGHRRRVQTRASKDFVKVSGHLSQ</sequence>
<evidence type="ECO:0000256" key="1">
    <source>
        <dbReference type="SAM" id="Phobius"/>
    </source>
</evidence>
<organism evidence="2">
    <name type="scientific">Pseudomonas urmiensis</name>
    <dbReference type="NCBI Taxonomy" id="2745493"/>
    <lineage>
        <taxon>Bacteria</taxon>
        <taxon>Pseudomonadati</taxon>
        <taxon>Pseudomonadota</taxon>
        <taxon>Gammaproteobacteria</taxon>
        <taxon>Pseudomonadales</taxon>
        <taxon>Pseudomonadaceae</taxon>
        <taxon>Pseudomonas</taxon>
    </lineage>
</organism>
<dbReference type="RefSeq" id="WP_186554767.1">
    <property type="nucleotide sequence ID" value="NZ_JABWRE020000001.1"/>
</dbReference>
<gene>
    <name evidence="3" type="ORF">HU737_015445</name>
    <name evidence="2" type="ORF">HU737_11035</name>
</gene>
<dbReference type="EMBL" id="JABWRE010000006">
    <property type="protein sequence ID" value="MBC3441219.1"/>
    <property type="molecule type" value="Genomic_DNA"/>
</dbReference>
<keyword evidence="1" id="KW-0812">Transmembrane</keyword>
<feature type="transmembrane region" description="Helical" evidence="1">
    <location>
        <begin position="400"/>
        <end position="417"/>
    </location>
</feature>
<feature type="transmembrane region" description="Helical" evidence="1">
    <location>
        <begin position="129"/>
        <end position="148"/>
    </location>
</feature>
<keyword evidence="1" id="KW-0472">Membrane</keyword>
<feature type="transmembrane region" description="Helical" evidence="1">
    <location>
        <begin position="241"/>
        <end position="259"/>
    </location>
</feature>
<reference evidence="3" key="3">
    <citation type="submission" date="2021-06" db="EMBL/GenBank/DDBJ databases">
        <title>Updating the genus Pseudomonas: Description of 43 new species and partition of the Pseudomonas putida group.</title>
        <authorList>
            <person name="Girard L."/>
            <person name="Lood C."/>
            <person name="Vandamme P."/>
            <person name="Rokni-Zadeh H."/>
            <person name="Van Noort V."/>
            <person name="Hofte M."/>
            <person name="Lavigne R."/>
            <person name="De Mot R."/>
        </authorList>
    </citation>
    <scope>NUCLEOTIDE SEQUENCE</scope>
    <source>
        <strain evidence="3">SWRI10</strain>
    </source>
</reference>
<feature type="transmembrane region" description="Helical" evidence="1">
    <location>
        <begin position="37"/>
        <end position="56"/>
    </location>
</feature>
<feature type="transmembrane region" description="Helical" evidence="1">
    <location>
        <begin position="347"/>
        <end position="370"/>
    </location>
</feature>
<protein>
    <submittedName>
        <fullName evidence="2">Uncharacterized protein</fullName>
    </submittedName>
</protein>
<comment type="caution">
    <text evidence="2">The sequence shown here is derived from an EMBL/GenBank/DDBJ whole genome shotgun (WGS) entry which is preliminary data.</text>
</comment>
<feature type="transmembrane region" description="Helical" evidence="1">
    <location>
        <begin position="168"/>
        <end position="194"/>
    </location>
</feature>
<name>A0A923JVP1_9PSED</name>
<dbReference type="EMBL" id="JABWRE020000001">
    <property type="protein sequence ID" value="MBV4537365.1"/>
    <property type="molecule type" value="Genomic_DNA"/>
</dbReference>
<feature type="transmembrane region" description="Helical" evidence="1">
    <location>
        <begin position="63"/>
        <end position="82"/>
    </location>
</feature>
<dbReference type="Proteomes" id="UP000599879">
    <property type="component" value="Unassembled WGS sequence"/>
</dbReference>
<feature type="transmembrane region" description="Helical" evidence="1">
    <location>
        <begin position="206"/>
        <end position="235"/>
    </location>
</feature>
<evidence type="ECO:0000313" key="3">
    <source>
        <dbReference type="EMBL" id="MBV4537365.1"/>
    </source>
</evidence>
<keyword evidence="1" id="KW-1133">Transmembrane helix</keyword>
<accession>A0A923JVP1</accession>
<feature type="transmembrane region" description="Helical" evidence="1">
    <location>
        <begin position="12"/>
        <end position="31"/>
    </location>
</feature>
<reference evidence="2" key="2">
    <citation type="submission" date="2020-07" db="EMBL/GenBank/DDBJ databases">
        <authorList>
            <person name="Lood C."/>
            <person name="Girard L."/>
        </authorList>
    </citation>
    <scope>NUCLEOTIDE SEQUENCE</scope>
    <source>
        <strain evidence="2">SWRI10</strain>
    </source>
</reference>
<dbReference type="AlphaFoldDB" id="A0A923JVP1"/>
<reference evidence="2" key="1">
    <citation type="journal article" date="2020" name="Microorganisms">
        <title>Reliable Identification of Environmental Pseudomonas Isolates Using the rpoD Gene.</title>
        <authorList>
            <consortium name="The Broad Institute Genome Sequencing Platform"/>
            <person name="Girard L."/>
            <person name="Lood C."/>
            <person name="Rokni-Zadeh H."/>
            <person name="van Noort V."/>
            <person name="Lavigne R."/>
            <person name="De Mot R."/>
        </authorList>
    </citation>
    <scope>NUCLEOTIDE SEQUENCE</scope>
    <source>
        <strain evidence="2">SWRI10</strain>
    </source>
</reference>
<evidence type="ECO:0000313" key="2">
    <source>
        <dbReference type="EMBL" id="MBC3441219.1"/>
    </source>
</evidence>
<feature type="transmembrane region" description="Helical" evidence="1">
    <location>
        <begin position="377"/>
        <end position="394"/>
    </location>
</feature>
<feature type="transmembrane region" description="Helical" evidence="1">
    <location>
        <begin position="94"/>
        <end position="117"/>
    </location>
</feature>